<reference evidence="1 2" key="1">
    <citation type="submission" date="2013-10" db="EMBL/GenBank/DDBJ databases">
        <title>Whole Genome Shotgun Sequence of Photorhabdus temperata J3.</title>
        <authorList>
            <person name="Park G.-S."/>
            <person name="Hong S.-J."/>
            <person name="Shin J.-H."/>
        </authorList>
    </citation>
    <scope>NUCLEOTIDE SEQUENCE [LARGE SCALE GENOMIC DNA]</scope>
    <source>
        <strain evidence="1 2">J3</strain>
    </source>
</reference>
<proteinExistence type="predicted"/>
<organism evidence="1 2">
    <name type="scientific">Photorhabdus temperata J3</name>
    <dbReference type="NCBI Taxonomy" id="1389415"/>
    <lineage>
        <taxon>Bacteria</taxon>
        <taxon>Pseudomonadati</taxon>
        <taxon>Pseudomonadota</taxon>
        <taxon>Gammaproteobacteria</taxon>
        <taxon>Enterobacterales</taxon>
        <taxon>Morganellaceae</taxon>
        <taxon>Photorhabdus</taxon>
    </lineage>
</organism>
<dbReference type="PATRIC" id="fig|1389415.4.peg.4790"/>
<evidence type="ECO:0000313" key="1">
    <source>
        <dbReference type="EMBL" id="ERT10583.1"/>
    </source>
</evidence>
<keyword evidence="2" id="KW-1185">Reference proteome</keyword>
<comment type="caution">
    <text evidence="1">The sequence shown here is derived from an EMBL/GenBank/DDBJ whole genome shotgun (WGS) entry which is preliminary data.</text>
</comment>
<dbReference type="AlphaFoldDB" id="U7QRU9"/>
<dbReference type="Proteomes" id="UP000017133">
    <property type="component" value="Unassembled WGS sequence"/>
</dbReference>
<protein>
    <submittedName>
        <fullName evidence="1">Uncharacterized protein</fullName>
    </submittedName>
</protein>
<accession>U7QRU9</accession>
<name>U7QRU9_PHOTE</name>
<gene>
    <name evidence="1" type="ORF">O185_24020</name>
</gene>
<evidence type="ECO:0000313" key="2">
    <source>
        <dbReference type="Proteomes" id="UP000017133"/>
    </source>
</evidence>
<sequence>MVRSHRQAAFIDLDHIQNMISKDVFSKLNKHLFIATIY</sequence>
<dbReference type="EMBL" id="AXDT01000297">
    <property type="protein sequence ID" value="ERT10583.1"/>
    <property type="molecule type" value="Genomic_DNA"/>
</dbReference>